<dbReference type="Proteomes" id="UP000834106">
    <property type="component" value="Chromosome 9"/>
</dbReference>
<keyword evidence="9" id="KW-1185">Reference proteome</keyword>
<dbReference type="GO" id="GO:0000977">
    <property type="term" value="F:RNA polymerase II transcription regulatory region sequence-specific DNA binding"/>
    <property type="evidence" value="ECO:0007669"/>
    <property type="project" value="TreeGrafter"/>
</dbReference>
<evidence type="ECO:0000256" key="5">
    <source>
        <dbReference type="ARBA" id="ARBA00023163"/>
    </source>
</evidence>
<organism evidence="8 9">
    <name type="scientific">Fraxinus pennsylvanica</name>
    <dbReference type="NCBI Taxonomy" id="56036"/>
    <lineage>
        <taxon>Eukaryota</taxon>
        <taxon>Viridiplantae</taxon>
        <taxon>Streptophyta</taxon>
        <taxon>Embryophyta</taxon>
        <taxon>Tracheophyta</taxon>
        <taxon>Spermatophyta</taxon>
        <taxon>Magnoliopsida</taxon>
        <taxon>eudicotyledons</taxon>
        <taxon>Gunneridae</taxon>
        <taxon>Pentapetalae</taxon>
        <taxon>asterids</taxon>
        <taxon>lamiids</taxon>
        <taxon>Lamiales</taxon>
        <taxon>Oleaceae</taxon>
        <taxon>Oleeae</taxon>
        <taxon>Fraxinus</taxon>
    </lineage>
</organism>
<dbReference type="GO" id="GO:0046983">
    <property type="term" value="F:protein dimerization activity"/>
    <property type="evidence" value="ECO:0007669"/>
    <property type="project" value="InterPro"/>
</dbReference>
<dbReference type="FunFam" id="4.10.280.10:FF:000085">
    <property type="entry name" value="Transcription factor bHLH126"/>
    <property type="match status" value="1"/>
</dbReference>
<dbReference type="InterPro" id="IPR036638">
    <property type="entry name" value="HLH_DNA-bd_sf"/>
</dbReference>
<evidence type="ECO:0000313" key="8">
    <source>
        <dbReference type="EMBL" id="CAI9768216.1"/>
    </source>
</evidence>
<sequence>MSEFPLQQNDDLSFQDPSVFDQDLGILEDLLVDKDLPGMDNYNLTIPTCSKKMKRKPFSGNQGKELDGVSAENKSRKVLHRDFERQRRQEMKKLYASLRSLLPLEYIKGKRAVSDHMFEAVNYIKDMQKNIKELSLRRDKLKKLYTSGSICGEDGSSNSNLLTNCVTVSPCREGFEILINSSSKEGTVPLSRVLVELVLRRLNVVSSVSTRTNDQRFLHRIEAMAGDLTCIDLLALNTILFNLINLR</sequence>
<dbReference type="InterPro" id="IPR011598">
    <property type="entry name" value="bHLH_dom"/>
</dbReference>
<feature type="domain" description="BHLH" evidence="7">
    <location>
        <begin position="75"/>
        <end position="127"/>
    </location>
</feature>
<keyword evidence="6" id="KW-0539">Nucleus</keyword>
<evidence type="ECO:0000256" key="4">
    <source>
        <dbReference type="ARBA" id="ARBA00023125"/>
    </source>
</evidence>
<gene>
    <name evidence="8" type="ORF">FPE_LOCUS15646</name>
</gene>
<dbReference type="CDD" id="cd18914">
    <property type="entry name" value="bHLH_AtORG2_like"/>
    <property type="match status" value="1"/>
</dbReference>
<dbReference type="GO" id="GO:0090575">
    <property type="term" value="C:RNA polymerase II transcription regulator complex"/>
    <property type="evidence" value="ECO:0007669"/>
    <property type="project" value="TreeGrafter"/>
</dbReference>
<dbReference type="Gene3D" id="4.10.280.10">
    <property type="entry name" value="Helix-loop-helix DNA-binding domain"/>
    <property type="match status" value="1"/>
</dbReference>
<dbReference type="PANTHER" id="PTHR13935">
    <property type="entry name" value="ACHAETE-SCUTE TRANSCRIPTION FACTOR-RELATED"/>
    <property type="match status" value="1"/>
</dbReference>
<dbReference type="GO" id="GO:0000981">
    <property type="term" value="F:DNA-binding transcription factor activity, RNA polymerase II-specific"/>
    <property type="evidence" value="ECO:0007669"/>
    <property type="project" value="TreeGrafter"/>
</dbReference>
<evidence type="ECO:0000256" key="1">
    <source>
        <dbReference type="ARBA" id="ARBA00004123"/>
    </source>
</evidence>
<evidence type="ECO:0000256" key="6">
    <source>
        <dbReference type="ARBA" id="ARBA00023242"/>
    </source>
</evidence>
<comment type="subunit">
    <text evidence="2">Homodimer.</text>
</comment>
<evidence type="ECO:0000313" key="9">
    <source>
        <dbReference type="Proteomes" id="UP000834106"/>
    </source>
</evidence>
<accession>A0AAD1ZHR9</accession>
<keyword evidence="3" id="KW-0805">Transcription regulation</keyword>
<evidence type="ECO:0000256" key="3">
    <source>
        <dbReference type="ARBA" id="ARBA00023015"/>
    </source>
</evidence>
<name>A0AAD1ZHR9_9LAMI</name>
<dbReference type="AlphaFoldDB" id="A0AAD1ZHR9"/>
<dbReference type="InterPro" id="IPR015660">
    <property type="entry name" value="MASH1/Ascl1a-like"/>
</dbReference>
<keyword evidence="4" id="KW-0238">DNA-binding</keyword>
<evidence type="ECO:0000259" key="7">
    <source>
        <dbReference type="PROSITE" id="PS50888"/>
    </source>
</evidence>
<dbReference type="PANTHER" id="PTHR13935:SF106">
    <property type="entry name" value="ACHAETE-SCUTE COMPLEX PROTEIN T5-RELATED"/>
    <property type="match status" value="1"/>
</dbReference>
<dbReference type="PROSITE" id="PS50888">
    <property type="entry name" value="BHLH"/>
    <property type="match status" value="1"/>
</dbReference>
<dbReference type="SUPFAM" id="SSF47459">
    <property type="entry name" value="HLH, helix-loop-helix DNA-binding domain"/>
    <property type="match status" value="1"/>
</dbReference>
<reference evidence="8" key="1">
    <citation type="submission" date="2023-05" db="EMBL/GenBank/DDBJ databases">
        <authorList>
            <person name="Huff M."/>
        </authorList>
    </citation>
    <scope>NUCLEOTIDE SEQUENCE</scope>
</reference>
<dbReference type="Pfam" id="PF00010">
    <property type="entry name" value="HLH"/>
    <property type="match status" value="1"/>
</dbReference>
<keyword evidence="5" id="KW-0804">Transcription</keyword>
<comment type="subcellular location">
    <subcellularLocation>
        <location evidence="1">Nucleus</location>
    </subcellularLocation>
</comment>
<protein>
    <recommendedName>
        <fullName evidence="7">BHLH domain-containing protein</fullName>
    </recommendedName>
</protein>
<dbReference type="EMBL" id="OU503044">
    <property type="protein sequence ID" value="CAI9768216.1"/>
    <property type="molecule type" value="Genomic_DNA"/>
</dbReference>
<proteinExistence type="predicted"/>
<evidence type="ECO:0000256" key="2">
    <source>
        <dbReference type="ARBA" id="ARBA00011738"/>
    </source>
</evidence>